<keyword evidence="1" id="KW-0805">Transcription regulation</keyword>
<feature type="domain" description="IclR-ED" evidence="5">
    <location>
        <begin position="74"/>
        <end position="254"/>
    </location>
</feature>
<dbReference type="SMART" id="SM00346">
    <property type="entry name" value="HTH_ICLR"/>
    <property type="match status" value="1"/>
</dbReference>
<dbReference type="InterPro" id="IPR005471">
    <property type="entry name" value="Tscrpt_reg_IclR_N"/>
</dbReference>
<dbReference type="GO" id="GO:0003700">
    <property type="term" value="F:DNA-binding transcription factor activity"/>
    <property type="evidence" value="ECO:0007669"/>
    <property type="project" value="TreeGrafter"/>
</dbReference>
<dbReference type="AlphaFoldDB" id="A0A6J7GJJ1"/>
<dbReference type="SUPFAM" id="SSF55781">
    <property type="entry name" value="GAF domain-like"/>
    <property type="match status" value="1"/>
</dbReference>
<dbReference type="SUPFAM" id="SSF46785">
    <property type="entry name" value="Winged helix' DNA-binding domain"/>
    <property type="match status" value="1"/>
</dbReference>
<dbReference type="PANTHER" id="PTHR30136">
    <property type="entry name" value="HELIX-TURN-HELIX TRANSCRIPTIONAL REGULATOR, ICLR FAMILY"/>
    <property type="match status" value="1"/>
</dbReference>
<keyword evidence="3" id="KW-0804">Transcription</keyword>
<dbReference type="EMBL" id="CAFBMB010000124">
    <property type="protein sequence ID" value="CAB4907254.1"/>
    <property type="molecule type" value="Genomic_DNA"/>
</dbReference>
<dbReference type="GO" id="GO:0045892">
    <property type="term" value="P:negative regulation of DNA-templated transcription"/>
    <property type="evidence" value="ECO:0007669"/>
    <property type="project" value="TreeGrafter"/>
</dbReference>
<protein>
    <submittedName>
        <fullName evidence="6">Unannotated protein</fullName>
    </submittedName>
</protein>
<dbReference type="GO" id="GO:0003677">
    <property type="term" value="F:DNA binding"/>
    <property type="evidence" value="ECO:0007669"/>
    <property type="project" value="UniProtKB-KW"/>
</dbReference>
<keyword evidence="2" id="KW-0238">DNA-binding</keyword>
<evidence type="ECO:0000256" key="1">
    <source>
        <dbReference type="ARBA" id="ARBA00023015"/>
    </source>
</evidence>
<dbReference type="InterPro" id="IPR014757">
    <property type="entry name" value="Tscrpt_reg_IclR_C"/>
</dbReference>
<dbReference type="InterPro" id="IPR050707">
    <property type="entry name" value="HTH_MetabolicPath_Reg"/>
</dbReference>
<feature type="domain" description="HTH iclR-type" evidence="4">
    <location>
        <begin position="12"/>
        <end position="80"/>
    </location>
</feature>
<dbReference type="Gene3D" id="3.30.450.40">
    <property type="match status" value="1"/>
</dbReference>
<dbReference type="Pfam" id="PF09339">
    <property type="entry name" value="HTH_IclR"/>
    <property type="match status" value="1"/>
</dbReference>
<evidence type="ECO:0000256" key="3">
    <source>
        <dbReference type="ARBA" id="ARBA00023163"/>
    </source>
</evidence>
<dbReference type="PROSITE" id="PS51077">
    <property type="entry name" value="HTH_ICLR"/>
    <property type="match status" value="1"/>
</dbReference>
<reference evidence="6" key="1">
    <citation type="submission" date="2020-05" db="EMBL/GenBank/DDBJ databases">
        <authorList>
            <person name="Chiriac C."/>
            <person name="Salcher M."/>
            <person name="Ghai R."/>
            <person name="Kavagutti S V."/>
        </authorList>
    </citation>
    <scope>NUCLEOTIDE SEQUENCE</scope>
</reference>
<dbReference type="InterPro" id="IPR036388">
    <property type="entry name" value="WH-like_DNA-bd_sf"/>
</dbReference>
<dbReference type="Pfam" id="PF01614">
    <property type="entry name" value="IclR_C"/>
    <property type="match status" value="1"/>
</dbReference>
<evidence type="ECO:0000256" key="2">
    <source>
        <dbReference type="ARBA" id="ARBA00023125"/>
    </source>
</evidence>
<accession>A0A6J7GJJ1</accession>
<dbReference type="Gene3D" id="1.10.10.10">
    <property type="entry name" value="Winged helix-like DNA-binding domain superfamily/Winged helix DNA-binding domain"/>
    <property type="match status" value="1"/>
</dbReference>
<gene>
    <name evidence="6" type="ORF">UFOPK3516_01275</name>
</gene>
<dbReference type="InterPro" id="IPR036390">
    <property type="entry name" value="WH_DNA-bd_sf"/>
</dbReference>
<organism evidence="6">
    <name type="scientific">freshwater metagenome</name>
    <dbReference type="NCBI Taxonomy" id="449393"/>
    <lineage>
        <taxon>unclassified sequences</taxon>
        <taxon>metagenomes</taxon>
        <taxon>ecological metagenomes</taxon>
    </lineage>
</organism>
<evidence type="ECO:0000313" key="6">
    <source>
        <dbReference type="EMBL" id="CAB4907254.1"/>
    </source>
</evidence>
<evidence type="ECO:0000259" key="4">
    <source>
        <dbReference type="PROSITE" id="PS51077"/>
    </source>
</evidence>
<proteinExistence type="predicted"/>
<evidence type="ECO:0000259" key="5">
    <source>
        <dbReference type="PROSITE" id="PS51078"/>
    </source>
</evidence>
<name>A0A6J7GJJ1_9ZZZZ</name>
<sequence length="262" mass="28470">MAQNSEPQGEKRSVLGRAFDILDCFEGAGDEVSVAHIVEKTGLPPATVHRLLSTLLRWGGVERQAHGRYRLSDRVWRLGLGAPAVKRLHEIAQPILVQLHVATQGTVYLAVRDEGFGLFVDRITRIKSTPETMNASRRLPLDQTGGGRVLLAFSPDAQYERHLVTKGAATVAGNRDDLSDILDNIRRTGVAVTHDDVLPGRLSVAAPIFDSEKAIVASVSVTFREEKLNPRAIETALIPNVKQAARAISSEMASLNLLSSDS</sequence>
<dbReference type="PANTHER" id="PTHR30136:SF24">
    <property type="entry name" value="HTH-TYPE TRANSCRIPTIONAL REPRESSOR ALLR"/>
    <property type="match status" value="1"/>
</dbReference>
<dbReference type="PROSITE" id="PS51078">
    <property type="entry name" value="ICLR_ED"/>
    <property type="match status" value="1"/>
</dbReference>
<dbReference type="InterPro" id="IPR029016">
    <property type="entry name" value="GAF-like_dom_sf"/>
</dbReference>